<keyword evidence="2" id="KW-0677">Repeat</keyword>
<dbReference type="GO" id="GO:0070382">
    <property type="term" value="C:exocytic vesicle"/>
    <property type="evidence" value="ECO:0007669"/>
    <property type="project" value="TreeGrafter"/>
</dbReference>
<feature type="region of interest" description="Disordered" evidence="4">
    <location>
        <begin position="124"/>
        <end position="153"/>
    </location>
</feature>
<dbReference type="Pfam" id="PF00168">
    <property type="entry name" value="C2"/>
    <property type="match status" value="2"/>
</dbReference>
<name>A0AAY4D5V7_9TELE</name>
<evidence type="ECO:0000259" key="6">
    <source>
        <dbReference type="PROSITE" id="PS50916"/>
    </source>
</evidence>
<dbReference type="SUPFAM" id="SSF49562">
    <property type="entry name" value="C2 domain (Calcium/lipid-binding domain, CaLB)"/>
    <property type="match status" value="2"/>
</dbReference>
<evidence type="ECO:0000256" key="3">
    <source>
        <dbReference type="ARBA" id="ARBA00023136"/>
    </source>
</evidence>
<dbReference type="AlphaFoldDB" id="A0AAY4D5V7"/>
<organism evidence="7 8">
    <name type="scientific">Denticeps clupeoides</name>
    <name type="common">denticle herring</name>
    <dbReference type="NCBI Taxonomy" id="299321"/>
    <lineage>
        <taxon>Eukaryota</taxon>
        <taxon>Metazoa</taxon>
        <taxon>Chordata</taxon>
        <taxon>Craniata</taxon>
        <taxon>Vertebrata</taxon>
        <taxon>Euteleostomi</taxon>
        <taxon>Actinopterygii</taxon>
        <taxon>Neopterygii</taxon>
        <taxon>Teleostei</taxon>
        <taxon>Clupei</taxon>
        <taxon>Clupeiformes</taxon>
        <taxon>Denticipitoidei</taxon>
        <taxon>Denticipitidae</taxon>
        <taxon>Denticeps</taxon>
    </lineage>
</organism>
<dbReference type="CDD" id="cd04020">
    <property type="entry name" value="C2B_SLP_1-2-3-4"/>
    <property type="match status" value="1"/>
</dbReference>
<dbReference type="GeneTree" id="ENSGT00940000155843"/>
<dbReference type="PANTHER" id="PTHR45716:SF5">
    <property type="entry name" value="SYNAPTOTAGMIN-LIKE PROTEIN 2"/>
    <property type="match status" value="1"/>
</dbReference>
<dbReference type="GO" id="GO:0031267">
    <property type="term" value="F:small GTPase binding"/>
    <property type="evidence" value="ECO:0007669"/>
    <property type="project" value="InterPro"/>
</dbReference>
<keyword evidence="8" id="KW-1185">Reference proteome</keyword>
<dbReference type="SMART" id="SM00239">
    <property type="entry name" value="C2"/>
    <property type="match status" value="2"/>
</dbReference>
<evidence type="ECO:0000256" key="4">
    <source>
        <dbReference type="SAM" id="MobiDB-lite"/>
    </source>
</evidence>
<dbReference type="Proteomes" id="UP000694580">
    <property type="component" value="Chromosome 6"/>
</dbReference>
<comment type="subcellular location">
    <subcellularLocation>
        <location evidence="1">Membrane</location>
    </subcellularLocation>
</comment>
<dbReference type="InterPro" id="IPR035892">
    <property type="entry name" value="C2_domain_sf"/>
</dbReference>
<accession>A0AAY4D5V7</accession>
<dbReference type="GO" id="GO:0006886">
    <property type="term" value="P:intracellular protein transport"/>
    <property type="evidence" value="ECO:0007669"/>
    <property type="project" value="InterPro"/>
</dbReference>
<sequence>MIDLSYLTSEEREKILAVLKRDANLKKADELRVKKLETSVHDRTQLKYMTGEWFYETKSQRHHDRIHGSDIIQASMNKEKPVSDVHGAVSGRGKPIAEWAGSQSCKLTEESQSIAKVLDWFSHGSSSSDGHKGQLSLEEDRREPECLDGSGTEELEEPQIVVMPSPKIRTSHQSLHYRDEEEGHEDLLIVFSFFGLYVKASGSVMSIYMGDYGNVEVRGTIRFAMNYVEKIGEFHICVVQCKDLAVAEPKRNRSDPYVKCYLMPDKTKLGKRKTSVKKKTLNPTYNEILKPTDHRGEVRVALRFLPGVSQSKSLPKMGEIQIWVKECRNLPAVREFHKILLCPCVSLSVFLPDTSRKSRQKTRVVKKSANPAFNHTMVYNGFGAEDLQETCVELTVWDHDRLNNHFLGGLRLGLGTGKSYGSDVDWMDSNPDERTMWDRMMESPNEWVEDVLPLRMLMMARSMSK</sequence>
<reference evidence="7" key="3">
    <citation type="submission" date="2025-09" db="UniProtKB">
        <authorList>
            <consortium name="Ensembl"/>
        </authorList>
    </citation>
    <scope>IDENTIFICATION</scope>
</reference>
<evidence type="ECO:0000256" key="2">
    <source>
        <dbReference type="ARBA" id="ARBA00022737"/>
    </source>
</evidence>
<protein>
    <submittedName>
        <fullName evidence="7">Uncharacterized protein</fullName>
    </submittedName>
</protein>
<gene>
    <name evidence="7" type="primary">sytl2a</name>
</gene>
<dbReference type="Ensembl" id="ENSDCDT00010050808.1">
    <property type="protein sequence ID" value="ENSDCDP00010040887.1"/>
    <property type="gene ID" value="ENSDCDG00010026041.1"/>
</dbReference>
<proteinExistence type="predicted"/>
<reference evidence="7" key="2">
    <citation type="submission" date="2025-08" db="UniProtKB">
        <authorList>
            <consortium name="Ensembl"/>
        </authorList>
    </citation>
    <scope>IDENTIFICATION</scope>
</reference>
<dbReference type="InterPro" id="IPR043567">
    <property type="entry name" value="SYTL1-5_C2B"/>
</dbReference>
<keyword evidence="3" id="KW-0472">Membrane</keyword>
<feature type="domain" description="C2" evidence="5">
    <location>
        <begin position="294"/>
        <end position="427"/>
    </location>
</feature>
<dbReference type="PROSITE" id="PS50916">
    <property type="entry name" value="RABBD"/>
    <property type="match status" value="1"/>
</dbReference>
<dbReference type="GO" id="GO:0042043">
    <property type="term" value="F:neurexin family protein binding"/>
    <property type="evidence" value="ECO:0007669"/>
    <property type="project" value="TreeGrafter"/>
</dbReference>
<evidence type="ECO:0000256" key="1">
    <source>
        <dbReference type="ARBA" id="ARBA00004370"/>
    </source>
</evidence>
<dbReference type="InterPro" id="IPR010911">
    <property type="entry name" value="Rab_BD"/>
</dbReference>
<evidence type="ECO:0000259" key="5">
    <source>
        <dbReference type="PROSITE" id="PS50004"/>
    </source>
</evidence>
<dbReference type="GO" id="GO:0006887">
    <property type="term" value="P:exocytosis"/>
    <property type="evidence" value="ECO:0007669"/>
    <property type="project" value="TreeGrafter"/>
</dbReference>
<dbReference type="PANTHER" id="PTHR45716">
    <property type="entry name" value="BITESIZE, ISOFORM I"/>
    <property type="match status" value="1"/>
</dbReference>
<reference evidence="7 8" key="1">
    <citation type="submission" date="2020-06" db="EMBL/GenBank/DDBJ databases">
        <authorList>
            <consortium name="Wellcome Sanger Institute Data Sharing"/>
        </authorList>
    </citation>
    <scope>NUCLEOTIDE SEQUENCE [LARGE SCALE GENOMIC DNA]</scope>
</reference>
<dbReference type="InterPro" id="IPR000008">
    <property type="entry name" value="C2_dom"/>
</dbReference>
<evidence type="ECO:0000313" key="8">
    <source>
        <dbReference type="Proteomes" id="UP000694580"/>
    </source>
</evidence>
<feature type="domain" description="RabBD" evidence="6">
    <location>
        <begin position="1"/>
        <end position="57"/>
    </location>
</feature>
<evidence type="ECO:0000313" key="7">
    <source>
        <dbReference type="Ensembl" id="ENSDCDP00010040887.1"/>
    </source>
</evidence>
<dbReference type="GO" id="GO:0005886">
    <property type="term" value="C:plasma membrane"/>
    <property type="evidence" value="ECO:0007669"/>
    <property type="project" value="TreeGrafter"/>
</dbReference>
<dbReference type="PROSITE" id="PS50004">
    <property type="entry name" value="C2"/>
    <property type="match status" value="1"/>
</dbReference>
<dbReference type="Gene3D" id="6.10.250.3000">
    <property type="match status" value="1"/>
</dbReference>
<dbReference type="Gene3D" id="2.60.40.150">
    <property type="entry name" value="C2 domain"/>
    <property type="match status" value="2"/>
</dbReference>